<evidence type="ECO:0000256" key="2">
    <source>
        <dbReference type="ARBA" id="ARBA00005051"/>
    </source>
</evidence>
<dbReference type="InterPro" id="IPR000550">
    <property type="entry name" value="Hppk"/>
</dbReference>
<dbReference type="CDD" id="cd00483">
    <property type="entry name" value="HPPK"/>
    <property type="match status" value="1"/>
</dbReference>
<proteinExistence type="predicted"/>
<dbReference type="GO" id="GO:0005524">
    <property type="term" value="F:ATP binding"/>
    <property type="evidence" value="ECO:0007669"/>
    <property type="project" value="UniProtKB-KW"/>
</dbReference>
<evidence type="ECO:0000259" key="9">
    <source>
        <dbReference type="PROSITE" id="PS00794"/>
    </source>
</evidence>
<dbReference type="SUPFAM" id="SSF55083">
    <property type="entry name" value="6-hydroxymethyl-7,8-dihydropterin pyrophosphokinase, HPPK"/>
    <property type="match status" value="1"/>
</dbReference>
<dbReference type="Proteomes" id="UP000320393">
    <property type="component" value="Unassembled WGS sequence"/>
</dbReference>
<keyword evidence="8" id="KW-0289">Folate biosynthesis</keyword>
<dbReference type="GO" id="GO:0046654">
    <property type="term" value="P:tetrahydrofolate biosynthetic process"/>
    <property type="evidence" value="ECO:0007669"/>
    <property type="project" value="UniProtKB-UniPathway"/>
</dbReference>
<evidence type="ECO:0000256" key="1">
    <source>
        <dbReference type="ARBA" id="ARBA00000198"/>
    </source>
</evidence>
<dbReference type="GO" id="GO:0016301">
    <property type="term" value="F:kinase activity"/>
    <property type="evidence" value="ECO:0007669"/>
    <property type="project" value="UniProtKB-KW"/>
</dbReference>
<evidence type="ECO:0000313" key="10">
    <source>
        <dbReference type="EMBL" id="TMJ12243.1"/>
    </source>
</evidence>
<dbReference type="Pfam" id="PF01288">
    <property type="entry name" value="HPPK"/>
    <property type="match status" value="1"/>
</dbReference>
<evidence type="ECO:0000313" key="11">
    <source>
        <dbReference type="Proteomes" id="UP000320393"/>
    </source>
</evidence>
<dbReference type="Gene3D" id="3.30.70.560">
    <property type="entry name" value="7,8-Dihydro-6-hydroxymethylpterin-pyrophosphokinase HPPK"/>
    <property type="match status" value="1"/>
</dbReference>
<dbReference type="EMBL" id="VBAM01000192">
    <property type="protein sequence ID" value="TMJ12243.1"/>
    <property type="molecule type" value="Genomic_DNA"/>
</dbReference>
<dbReference type="NCBIfam" id="TIGR01498">
    <property type="entry name" value="folK"/>
    <property type="match status" value="1"/>
</dbReference>
<evidence type="ECO:0000256" key="5">
    <source>
        <dbReference type="ARBA" id="ARBA00022741"/>
    </source>
</evidence>
<dbReference type="GO" id="GO:0046656">
    <property type="term" value="P:folic acid biosynthetic process"/>
    <property type="evidence" value="ECO:0007669"/>
    <property type="project" value="UniProtKB-KW"/>
</dbReference>
<accession>A0A537LW49</accession>
<feature type="domain" description="7,8-dihydro-6-hydroxymethylpterin-pyrophosphokinase" evidence="9">
    <location>
        <begin position="89"/>
        <end position="100"/>
    </location>
</feature>
<reference evidence="10 11" key="1">
    <citation type="journal article" date="2019" name="Nat. Microbiol.">
        <title>Mediterranean grassland soil C-N compound turnover is dependent on rainfall and depth, and is mediated by genomically divergent microorganisms.</title>
        <authorList>
            <person name="Diamond S."/>
            <person name="Andeer P.F."/>
            <person name="Li Z."/>
            <person name="Crits-Christoph A."/>
            <person name="Burstein D."/>
            <person name="Anantharaman K."/>
            <person name="Lane K.R."/>
            <person name="Thomas B.C."/>
            <person name="Pan C."/>
            <person name="Northen T.R."/>
            <person name="Banfield J.F."/>
        </authorList>
    </citation>
    <scope>NUCLEOTIDE SEQUENCE [LARGE SCALE GENOMIC DNA]</scope>
    <source>
        <strain evidence="10">NP_5</strain>
    </source>
</reference>
<comment type="pathway">
    <text evidence="2">Cofactor biosynthesis; tetrahydrofolate biosynthesis; 2-amino-4-hydroxy-6-hydroxymethyl-7,8-dihydropteridine diphosphate from 7,8-dihydroneopterin triphosphate: step 4/4.</text>
</comment>
<dbReference type="PANTHER" id="PTHR43071">
    <property type="entry name" value="2-AMINO-4-HYDROXY-6-HYDROXYMETHYLDIHYDROPTERIDINE PYROPHOSPHOKINASE"/>
    <property type="match status" value="1"/>
</dbReference>
<dbReference type="GO" id="GO:0003848">
    <property type="term" value="F:2-amino-4-hydroxy-6-hydroxymethyldihydropteridine diphosphokinase activity"/>
    <property type="evidence" value="ECO:0007669"/>
    <property type="project" value="UniProtKB-EC"/>
</dbReference>
<dbReference type="AlphaFoldDB" id="A0A537LW49"/>
<keyword evidence="6 10" id="KW-0418">Kinase</keyword>
<comment type="caution">
    <text evidence="10">The sequence shown here is derived from an EMBL/GenBank/DDBJ whole genome shotgun (WGS) entry which is preliminary data.</text>
</comment>
<keyword evidence="4 10" id="KW-0808">Transferase</keyword>
<evidence type="ECO:0000256" key="8">
    <source>
        <dbReference type="ARBA" id="ARBA00022909"/>
    </source>
</evidence>
<dbReference type="UniPathway" id="UPA00077">
    <property type="reaction ID" value="UER00155"/>
</dbReference>
<dbReference type="EC" id="2.7.6.3" evidence="3"/>
<evidence type="ECO:0000256" key="4">
    <source>
        <dbReference type="ARBA" id="ARBA00022679"/>
    </source>
</evidence>
<comment type="catalytic activity">
    <reaction evidence="1">
        <text>6-hydroxymethyl-7,8-dihydropterin + ATP = (7,8-dihydropterin-6-yl)methyl diphosphate + AMP + H(+)</text>
        <dbReference type="Rhea" id="RHEA:11412"/>
        <dbReference type="ChEBI" id="CHEBI:15378"/>
        <dbReference type="ChEBI" id="CHEBI:30616"/>
        <dbReference type="ChEBI" id="CHEBI:44841"/>
        <dbReference type="ChEBI" id="CHEBI:72950"/>
        <dbReference type="ChEBI" id="CHEBI:456215"/>
        <dbReference type="EC" id="2.7.6.3"/>
    </reaction>
</comment>
<evidence type="ECO:0000256" key="3">
    <source>
        <dbReference type="ARBA" id="ARBA00013253"/>
    </source>
</evidence>
<gene>
    <name evidence="10" type="primary">folK</name>
    <name evidence="10" type="ORF">E6H02_06115</name>
</gene>
<name>A0A537LW49_9BACT</name>
<evidence type="ECO:0000256" key="6">
    <source>
        <dbReference type="ARBA" id="ARBA00022777"/>
    </source>
</evidence>
<keyword evidence="7" id="KW-0067">ATP-binding</keyword>
<sequence>MTGARVFLGLGSNQGDRAEMLARARALLAAPDLRVVALSRVYETLPWGLVDQPRFLNQVVEARTSLSPRALLARCRDIEARLGRVRSLRWGPRTIDVDILMYDQVEIAEADLVIPHPGLRDRAFVLVPLAELDAGLRLPGGETVTALLNALPDLGGVREYDPDAQPAPGVDRC</sequence>
<organism evidence="10 11">
    <name type="scientific">Candidatus Segetimicrobium genomatis</name>
    <dbReference type="NCBI Taxonomy" id="2569760"/>
    <lineage>
        <taxon>Bacteria</taxon>
        <taxon>Bacillati</taxon>
        <taxon>Candidatus Sysuimicrobiota</taxon>
        <taxon>Candidatus Sysuimicrobiia</taxon>
        <taxon>Candidatus Sysuimicrobiales</taxon>
        <taxon>Candidatus Segetimicrobiaceae</taxon>
        <taxon>Candidatus Segetimicrobium</taxon>
    </lineage>
</organism>
<dbReference type="PANTHER" id="PTHR43071:SF1">
    <property type="entry name" value="2-AMINO-4-HYDROXY-6-HYDROXYMETHYLDIHYDROPTERIDINE PYROPHOSPHOKINASE"/>
    <property type="match status" value="1"/>
</dbReference>
<protein>
    <recommendedName>
        <fullName evidence="3">2-amino-4-hydroxy-6-hydroxymethyldihydropteridine diphosphokinase</fullName>
        <ecNumber evidence="3">2.7.6.3</ecNumber>
    </recommendedName>
</protein>
<evidence type="ECO:0000256" key="7">
    <source>
        <dbReference type="ARBA" id="ARBA00022840"/>
    </source>
</evidence>
<keyword evidence="5" id="KW-0547">Nucleotide-binding</keyword>
<dbReference type="InterPro" id="IPR035907">
    <property type="entry name" value="Hppk_sf"/>
</dbReference>
<dbReference type="PROSITE" id="PS00794">
    <property type="entry name" value="HPPK"/>
    <property type="match status" value="1"/>
</dbReference>